<dbReference type="PANTHER" id="PTHR30069">
    <property type="entry name" value="TONB-DEPENDENT OUTER MEMBRANE RECEPTOR"/>
    <property type="match status" value="1"/>
</dbReference>
<keyword evidence="7" id="KW-0732">Signal</keyword>
<evidence type="ECO:0000313" key="9">
    <source>
        <dbReference type="EMBL" id="MBC6489999.1"/>
    </source>
</evidence>
<keyword evidence="5" id="KW-0472">Membrane</keyword>
<feature type="chain" id="PRO_5045558693" evidence="7">
    <location>
        <begin position="21"/>
        <end position="817"/>
    </location>
</feature>
<evidence type="ECO:0000313" key="10">
    <source>
        <dbReference type="Proteomes" id="UP000765802"/>
    </source>
</evidence>
<evidence type="ECO:0000256" key="1">
    <source>
        <dbReference type="ARBA" id="ARBA00004571"/>
    </source>
</evidence>
<dbReference type="Proteomes" id="UP000765802">
    <property type="component" value="Unassembled WGS sequence"/>
</dbReference>
<keyword evidence="6" id="KW-0998">Cell outer membrane</keyword>
<evidence type="ECO:0000256" key="7">
    <source>
        <dbReference type="SAM" id="SignalP"/>
    </source>
</evidence>
<evidence type="ECO:0000259" key="8">
    <source>
        <dbReference type="Pfam" id="PF07715"/>
    </source>
</evidence>
<comment type="subcellular location">
    <subcellularLocation>
        <location evidence="1">Cell outer membrane</location>
        <topology evidence="1">Multi-pass membrane protein</topology>
    </subcellularLocation>
</comment>
<keyword evidence="9" id="KW-0675">Receptor</keyword>
<dbReference type="InterPro" id="IPR012910">
    <property type="entry name" value="Plug_dom"/>
</dbReference>
<protein>
    <submittedName>
        <fullName evidence="9">TonB-dependent receptor</fullName>
    </submittedName>
</protein>
<gene>
    <name evidence="9" type="ORF">BC349_03395</name>
</gene>
<dbReference type="Gene3D" id="2.60.40.1120">
    <property type="entry name" value="Carboxypeptidase-like, regulatory domain"/>
    <property type="match status" value="1"/>
</dbReference>
<dbReference type="InterPro" id="IPR037066">
    <property type="entry name" value="Plug_dom_sf"/>
</dbReference>
<dbReference type="Pfam" id="PF13620">
    <property type="entry name" value="CarboxypepD_reg"/>
    <property type="match status" value="1"/>
</dbReference>
<dbReference type="Gene3D" id="2.170.130.10">
    <property type="entry name" value="TonB-dependent receptor, plug domain"/>
    <property type="match status" value="1"/>
</dbReference>
<evidence type="ECO:0000256" key="5">
    <source>
        <dbReference type="ARBA" id="ARBA00023136"/>
    </source>
</evidence>
<dbReference type="SUPFAM" id="SSF49464">
    <property type="entry name" value="Carboxypeptidase regulatory domain-like"/>
    <property type="match status" value="1"/>
</dbReference>
<dbReference type="Gene3D" id="2.40.170.20">
    <property type="entry name" value="TonB-dependent receptor, beta-barrel domain"/>
    <property type="match status" value="1"/>
</dbReference>
<dbReference type="RefSeq" id="WP_187255329.1">
    <property type="nucleotide sequence ID" value="NZ_JBHULF010000006.1"/>
</dbReference>
<dbReference type="InterPro" id="IPR008969">
    <property type="entry name" value="CarboxyPept-like_regulatory"/>
</dbReference>
<sequence length="817" mass="91118">MKKITHFLILIFLPFLSATAQKTGVLSGQVTDLTTQAPLSGASVLLEGYSKGTLSDSLGRFTITSIPTGSYNVTISLQGYKTITRYNIILSSGNEQVLNFQLEPVAETLGTVVVSGRRRTVMAASIETPLSVQKLTTEEIKTNPGGNFDISRVIQSLPGVGGTSGSVGGYRNDIIIRGGAPNENVYYLDGIEVPVINHFATQGSAGGPTGILNVSFLDEVKLSSSAFNARYDNALSSVFQFRQKNGNLNRTQGNYRLSATEFAVTLDGPLSRKKKITYLASVRRSYLQLLFKALDLPIRPNYWDFQTKVSYPVNQKTTISFIGIGALDDFSFTAPKEASPEKLYSINANPTIAQKSYTIGFTIKKTIPGGYWDLSLSRNHLRNNLDKFEDNNDPDESERILRIRSLESENKLRLDINQQKHNWKISYGTMFQLVDYSNNAYTLVRKELTDENGSIIQPAVFTSFRSPIDPFLKFGVYSQISRRFADNRIGISAGIRFDGNSFTSEGSNLLKTFSPRMSLSYVLTEKWTASFSMGRYYKIPPYTILGFADNNGKSVNKDADYLRSDHLAAGIEYLFSGNTRFTLEGFYKRYTNVPVSIRNGISLSNLGGDFNVLGNEAIITNGKGETYGIEFFAQQKLSRRFYGILSYTYFHSRYSGSDGVLKPSSWDNRHLLSITAGYKLPRNWEIGLKFRLQGGAPYTPFDMTASQLNYLSQGTGIYQYSLLNTLRLNAFNSGDLRIDKKWNFENWSLNVYLDVTNWYGAGTPAYPQYTFRRNEGNTDFLTTDGQPVKANGSNAIPLILRNDDANIIPTIGFIIEM</sequence>
<accession>A0ABR7M654</accession>
<feature type="signal peptide" evidence="7">
    <location>
        <begin position="1"/>
        <end position="20"/>
    </location>
</feature>
<dbReference type="PANTHER" id="PTHR30069:SF57">
    <property type="entry name" value="TONB-DEPENDENT RECEPTOR"/>
    <property type="match status" value="1"/>
</dbReference>
<evidence type="ECO:0000256" key="2">
    <source>
        <dbReference type="ARBA" id="ARBA00022448"/>
    </source>
</evidence>
<feature type="domain" description="TonB-dependent receptor plug" evidence="8">
    <location>
        <begin position="126"/>
        <end position="232"/>
    </location>
</feature>
<evidence type="ECO:0000256" key="4">
    <source>
        <dbReference type="ARBA" id="ARBA00022692"/>
    </source>
</evidence>
<evidence type="ECO:0000256" key="6">
    <source>
        <dbReference type="ARBA" id="ARBA00023237"/>
    </source>
</evidence>
<reference evidence="9 10" key="1">
    <citation type="submission" date="2016-07" db="EMBL/GenBank/DDBJ databases">
        <title>Genome analysis of Flavihumibacter stibioxidans YS-17.</title>
        <authorList>
            <person name="Shi K."/>
            <person name="Han Y."/>
            <person name="Wang G."/>
        </authorList>
    </citation>
    <scope>NUCLEOTIDE SEQUENCE [LARGE SCALE GENOMIC DNA]</scope>
    <source>
        <strain evidence="9 10">YS-17</strain>
    </source>
</reference>
<keyword evidence="10" id="KW-1185">Reference proteome</keyword>
<dbReference type="Pfam" id="PF07715">
    <property type="entry name" value="Plug"/>
    <property type="match status" value="1"/>
</dbReference>
<evidence type="ECO:0000256" key="3">
    <source>
        <dbReference type="ARBA" id="ARBA00022452"/>
    </source>
</evidence>
<dbReference type="InterPro" id="IPR036942">
    <property type="entry name" value="Beta-barrel_TonB_sf"/>
</dbReference>
<name>A0ABR7M654_9BACT</name>
<organism evidence="9 10">
    <name type="scientific">Flavihumibacter stibioxidans</name>
    <dbReference type="NCBI Taxonomy" id="1834163"/>
    <lineage>
        <taxon>Bacteria</taxon>
        <taxon>Pseudomonadati</taxon>
        <taxon>Bacteroidota</taxon>
        <taxon>Chitinophagia</taxon>
        <taxon>Chitinophagales</taxon>
        <taxon>Chitinophagaceae</taxon>
        <taxon>Flavihumibacter</taxon>
    </lineage>
</organism>
<dbReference type="SUPFAM" id="SSF56935">
    <property type="entry name" value="Porins"/>
    <property type="match status" value="1"/>
</dbReference>
<keyword evidence="3" id="KW-1134">Transmembrane beta strand</keyword>
<proteinExistence type="predicted"/>
<keyword evidence="2" id="KW-0813">Transport</keyword>
<comment type="caution">
    <text evidence="9">The sequence shown here is derived from an EMBL/GenBank/DDBJ whole genome shotgun (WGS) entry which is preliminary data.</text>
</comment>
<dbReference type="InterPro" id="IPR039426">
    <property type="entry name" value="TonB-dep_rcpt-like"/>
</dbReference>
<dbReference type="EMBL" id="MBUA01000001">
    <property type="protein sequence ID" value="MBC6489999.1"/>
    <property type="molecule type" value="Genomic_DNA"/>
</dbReference>
<keyword evidence="4" id="KW-0812">Transmembrane</keyword>